<name>A0A931WPK0_9BACT</name>
<protein>
    <submittedName>
        <fullName evidence="1">Uncharacterized protein</fullName>
    </submittedName>
</protein>
<comment type="caution">
    <text evidence="1">The sequence shown here is derived from an EMBL/GenBank/DDBJ whole genome shotgun (WGS) entry which is preliminary data.</text>
</comment>
<evidence type="ECO:0000313" key="1">
    <source>
        <dbReference type="EMBL" id="MBI2096866.1"/>
    </source>
</evidence>
<gene>
    <name evidence="1" type="ORF">HYT40_01795</name>
</gene>
<organism evidence="1 2">
    <name type="scientific">Candidatus Sungiibacteriota bacterium</name>
    <dbReference type="NCBI Taxonomy" id="2750080"/>
    <lineage>
        <taxon>Bacteria</taxon>
        <taxon>Candidatus Sungiibacteriota</taxon>
    </lineage>
</organism>
<dbReference type="EMBL" id="JACOZA010000044">
    <property type="protein sequence ID" value="MBI2096866.1"/>
    <property type="molecule type" value="Genomic_DNA"/>
</dbReference>
<reference evidence="1" key="1">
    <citation type="submission" date="2020-07" db="EMBL/GenBank/DDBJ databases">
        <title>Huge and variable diversity of episymbiotic CPR bacteria and DPANN archaea in groundwater ecosystems.</title>
        <authorList>
            <person name="He C.Y."/>
            <person name="Keren R."/>
            <person name="Whittaker M."/>
            <person name="Farag I.F."/>
            <person name="Doudna J."/>
            <person name="Cate J.H.D."/>
            <person name="Banfield J.F."/>
        </authorList>
    </citation>
    <scope>NUCLEOTIDE SEQUENCE</scope>
    <source>
        <strain evidence="1">NC_groundwater_193_Ag_S-0.1um_51_7</strain>
    </source>
</reference>
<dbReference type="AlphaFoldDB" id="A0A931WPK0"/>
<dbReference type="Proteomes" id="UP000724148">
    <property type="component" value="Unassembled WGS sequence"/>
</dbReference>
<evidence type="ECO:0000313" key="2">
    <source>
        <dbReference type="Proteomes" id="UP000724148"/>
    </source>
</evidence>
<accession>A0A931WPK0</accession>
<sequence length="369" mass="37401">METKKIYRGVKVAGIIAAASALTVAFSVLATSIGTNITVSGNSTFGDAATDVNLFTGTLQASTTALFTSGLTAYGAVESAITRATGATGSFQNFAGDLTYQGAAGGTSFYHAGVMGNFLGDTLTNTNATAHAGVIGKYSVTTSDGLVGAKAGLVGELETDIGDFAVVAILGGDGGEITPRAAFGVQYFNSTAASKFDFGLDLFHAETTGYTGSAVDYGTADIRLQNSETISNATDGVITLGGAALLNREATSSPTTDTTLTAAQSGTTFYIGTAGLDLTLPAIGGTSGVWYRFVDSTAISTTNMTIIAPANILQGPIDVNSTLVLCTSEDLISFVQTADVIGDWVEVRSDGTNWFVTGQAQAAGGITCD</sequence>
<proteinExistence type="predicted"/>